<protein>
    <submittedName>
        <fullName evidence="4">Substrate-binding domain-containing protein</fullName>
    </submittedName>
</protein>
<gene>
    <name evidence="4" type="ORF">KI810_02410</name>
</gene>
<feature type="domain" description="PBP" evidence="3">
    <location>
        <begin position="23"/>
        <end position="207"/>
    </location>
</feature>
<keyword evidence="5" id="KW-1185">Reference proteome</keyword>
<dbReference type="Pfam" id="PF12849">
    <property type="entry name" value="PBP_like_2"/>
    <property type="match status" value="1"/>
</dbReference>
<keyword evidence="1 2" id="KW-0732">Signal</keyword>
<evidence type="ECO:0000313" key="4">
    <source>
        <dbReference type="EMBL" id="MBT0651897.1"/>
    </source>
</evidence>
<dbReference type="Proteomes" id="UP000756860">
    <property type="component" value="Unassembled WGS sequence"/>
</dbReference>
<dbReference type="PANTHER" id="PTHR30570">
    <property type="entry name" value="PERIPLASMIC PHOSPHATE BINDING COMPONENT OF PHOSPHATE ABC TRANSPORTER"/>
    <property type="match status" value="1"/>
</dbReference>
<evidence type="ECO:0000256" key="1">
    <source>
        <dbReference type="ARBA" id="ARBA00022729"/>
    </source>
</evidence>
<evidence type="ECO:0000256" key="2">
    <source>
        <dbReference type="SAM" id="SignalP"/>
    </source>
</evidence>
<name>A0ABS5SCZ2_9BACT</name>
<feature type="chain" id="PRO_5045801397" evidence="2">
    <location>
        <begin position="23"/>
        <end position="251"/>
    </location>
</feature>
<dbReference type="PROSITE" id="PS51257">
    <property type="entry name" value="PROKAR_LIPOPROTEIN"/>
    <property type="match status" value="1"/>
</dbReference>
<comment type="caution">
    <text evidence="4">The sequence shown here is derived from an EMBL/GenBank/DDBJ whole genome shotgun (WGS) entry which is preliminary data.</text>
</comment>
<dbReference type="RefSeq" id="WP_214173883.1">
    <property type="nucleotide sequence ID" value="NZ_JAHCVK010000001.1"/>
</dbReference>
<dbReference type="InterPro" id="IPR050811">
    <property type="entry name" value="Phosphate_ABC_transporter"/>
</dbReference>
<dbReference type="EMBL" id="JAHCVK010000001">
    <property type="protein sequence ID" value="MBT0651897.1"/>
    <property type="molecule type" value="Genomic_DNA"/>
</dbReference>
<dbReference type="Gene3D" id="3.40.190.10">
    <property type="entry name" value="Periplasmic binding protein-like II"/>
    <property type="match status" value="2"/>
</dbReference>
<feature type="signal peptide" evidence="2">
    <location>
        <begin position="1"/>
        <end position="22"/>
    </location>
</feature>
<dbReference type="PANTHER" id="PTHR30570:SF1">
    <property type="entry name" value="PHOSPHATE-BINDING PROTEIN PSTS"/>
    <property type="match status" value="1"/>
</dbReference>
<accession>A0ABS5SCZ2</accession>
<evidence type="ECO:0000259" key="3">
    <source>
        <dbReference type="Pfam" id="PF12849"/>
    </source>
</evidence>
<sequence>MTWYVKVLAVVFLLIGCTTGCAPSAKVVRVGGEEAAISGFVLPAKETFEEENEGITLEIVRSAPGNELADLSNGTVDAVVSVRSLSDLLHAYGEEKMVDSATLRSTGVGKNDMVIFLNRKNNVKRLSKKQLKTIFAGRVTNWKQLKGANRGIVVVWNLSAEAENTMFIKDILGDAPFAPKLLTVNSYDEVRKLVMETPGAIGIAPSGYIAAGIRVPKAPVVSSPVIVVTRGEPTPNVKKLTDILKDMALLQ</sequence>
<proteinExistence type="predicted"/>
<reference evidence="4 5" key="1">
    <citation type="submission" date="2021-05" db="EMBL/GenBank/DDBJ databases">
        <title>The draft genome of Geobacter luticola JCM 17780.</title>
        <authorList>
            <person name="Xu Z."/>
            <person name="Masuda Y."/>
            <person name="Itoh H."/>
            <person name="Senoo K."/>
        </authorList>
    </citation>
    <scope>NUCLEOTIDE SEQUENCE [LARGE SCALE GENOMIC DNA]</scope>
    <source>
        <strain evidence="4 5">JCM 17780</strain>
    </source>
</reference>
<dbReference type="SUPFAM" id="SSF53850">
    <property type="entry name" value="Periplasmic binding protein-like II"/>
    <property type="match status" value="1"/>
</dbReference>
<dbReference type="InterPro" id="IPR024370">
    <property type="entry name" value="PBP_domain"/>
</dbReference>
<evidence type="ECO:0000313" key="5">
    <source>
        <dbReference type="Proteomes" id="UP000756860"/>
    </source>
</evidence>
<organism evidence="4 5">
    <name type="scientific">Geomobilimonas luticola</name>
    <dbReference type="NCBI Taxonomy" id="1114878"/>
    <lineage>
        <taxon>Bacteria</taxon>
        <taxon>Pseudomonadati</taxon>
        <taxon>Thermodesulfobacteriota</taxon>
        <taxon>Desulfuromonadia</taxon>
        <taxon>Geobacterales</taxon>
        <taxon>Geobacteraceae</taxon>
        <taxon>Geomobilimonas</taxon>
    </lineage>
</organism>